<organism evidence="20 21">
    <name type="scientific">Maricaulis salignorans</name>
    <dbReference type="NCBI Taxonomy" id="144026"/>
    <lineage>
        <taxon>Bacteria</taxon>
        <taxon>Pseudomonadati</taxon>
        <taxon>Pseudomonadota</taxon>
        <taxon>Alphaproteobacteria</taxon>
        <taxon>Maricaulales</taxon>
        <taxon>Maricaulaceae</taxon>
        <taxon>Maricaulis</taxon>
    </lineage>
</organism>
<comment type="function">
    <text evidence="14">Putative oxygen sensor; modulates the activity of FixJ, a transcriptional activator of nitrogen fixation fixK gene. FixL probably acts as a kinase that phosphorylates FixJ.</text>
</comment>
<dbReference type="Pfam" id="PF00989">
    <property type="entry name" value="PAS"/>
    <property type="match status" value="1"/>
</dbReference>
<reference evidence="20 21" key="1">
    <citation type="submission" date="2016-10" db="EMBL/GenBank/DDBJ databases">
        <authorList>
            <person name="de Groot N.N."/>
        </authorList>
    </citation>
    <scope>NUCLEOTIDE SEQUENCE [LARGE SCALE GENOMIC DNA]</scope>
    <source>
        <strain evidence="20 21">DSM 16077</strain>
    </source>
</reference>
<keyword evidence="7 16" id="KW-0812">Transmembrane</keyword>
<evidence type="ECO:0000256" key="12">
    <source>
        <dbReference type="ARBA" id="ARBA00023012"/>
    </source>
</evidence>
<keyword evidence="13 16" id="KW-0472">Membrane</keyword>
<dbReference type="Pfam" id="PF21623">
    <property type="entry name" value="HK_sensor_dom_bact"/>
    <property type="match status" value="1"/>
</dbReference>
<dbReference type="SMART" id="SM00091">
    <property type="entry name" value="PAS"/>
    <property type="match status" value="1"/>
</dbReference>
<dbReference type="InterPro" id="IPR029151">
    <property type="entry name" value="Sensor-like_sf"/>
</dbReference>
<dbReference type="InterPro" id="IPR036097">
    <property type="entry name" value="HisK_dim/P_sf"/>
</dbReference>
<keyword evidence="21" id="KW-1185">Reference proteome</keyword>
<gene>
    <name evidence="20" type="ORF">SAMN04488568_12912</name>
</gene>
<accession>A0A1G9WX03</accession>
<evidence type="ECO:0000313" key="21">
    <source>
        <dbReference type="Proteomes" id="UP000199759"/>
    </source>
</evidence>
<evidence type="ECO:0000259" key="18">
    <source>
        <dbReference type="PROSITE" id="PS50112"/>
    </source>
</evidence>
<protein>
    <recommendedName>
        <fullName evidence="15">Sensor protein FixL</fullName>
        <ecNumber evidence="3">2.7.13.3</ecNumber>
    </recommendedName>
</protein>
<dbReference type="GO" id="GO:0030295">
    <property type="term" value="F:protein kinase activator activity"/>
    <property type="evidence" value="ECO:0007669"/>
    <property type="project" value="TreeGrafter"/>
</dbReference>
<evidence type="ECO:0000256" key="7">
    <source>
        <dbReference type="ARBA" id="ARBA00022692"/>
    </source>
</evidence>
<dbReference type="EMBL" id="FNHG01000029">
    <property type="protein sequence ID" value="SDM88791.1"/>
    <property type="molecule type" value="Genomic_DNA"/>
</dbReference>
<dbReference type="InterPro" id="IPR036890">
    <property type="entry name" value="HATPase_C_sf"/>
</dbReference>
<dbReference type="NCBIfam" id="TIGR00229">
    <property type="entry name" value="sensory_box"/>
    <property type="match status" value="1"/>
</dbReference>
<dbReference type="InterPro" id="IPR005467">
    <property type="entry name" value="His_kinase_dom"/>
</dbReference>
<dbReference type="EC" id="2.7.13.3" evidence="3"/>
<keyword evidence="11 16" id="KW-1133">Transmembrane helix</keyword>
<dbReference type="GO" id="GO:0000155">
    <property type="term" value="F:phosphorelay sensor kinase activity"/>
    <property type="evidence" value="ECO:0007669"/>
    <property type="project" value="InterPro"/>
</dbReference>
<dbReference type="Pfam" id="PF00672">
    <property type="entry name" value="HAMP"/>
    <property type="match status" value="1"/>
</dbReference>
<dbReference type="PROSITE" id="PS50112">
    <property type="entry name" value="PAS"/>
    <property type="match status" value="1"/>
</dbReference>
<keyword evidence="9" id="KW-0418">Kinase</keyword>
<evidence type="ECO:0000256" key="5">
    <source>
        <dbReference type="ARBA" id="ARBA00022553"/>
    </source>
</evidence>
<dbReference type="Gene3D" id="3.30.565.10">
    <property type="entry name" value="Histidine kinase-like ATPase, C-terminal domain"/>
    <property type="match status" value="1"/>
</dbReference>
<dbReference type="FunFam" id="3.30.565.10:FF:000006">
    <property type="entry name" value="Sensor histidine kinase WalK"/>
    <property type="match status" value="1"/>
</dbReference>
<keyword evidence="4" id="KW-1003">Cell membrane</keyword>
<evidence type="ECO:0000256" key="4">
    <source>
        <dbReference type="ARBA" id="ARBA00022475"/>
    </source>
</evidence>
<dbReference type="GO" id="GO:0007234">
    <property type="term" value="P:osmosensory signaling via phosphorelay pathway"/>
    <property type="evidence" value="ECO:0007669"/>
    <property type="project" value="TreeGrafter"/>
</dbReference>
<feature type="domain" description="PAS" evidence="18">
    <location>
        <begin position="400"/>
        <end position="452"/>
    </location>
</feature>
<dbReference type="InterPro" id="IPR048760">
    <property type="entry name" value="VP0354-like_sensor_dom"/>
</dbReference>
<name>A0A1G9WX03_9PROT</name>
<evidence type="ECO:0000256" key="3">
    <source>
        <dbReference type="ARBA" id="ARBA00012438"/>
    </source>
</evidence>
<evidence type="ECO:0000256" key="9">
    <source>
        <dbReference type="ARBA" id="ARBA00022777"/>
    </source>
</evidence>
<feature type="domain" description="Histidine kinase" evidence="17">
    <location>
        <begin position="531"/>
        <end position="751"/>
    </location>
</feature>
<dbReference type="SUPFAM" id="SSF103190">
    <property type="entry name" value="Sensory domain-like"/>
    <property type="match status" value="1"/>
</dbReference>
<dbReference type="CDD" id="cd00130">
    <property type="entry name" value="PAS"/>
    <property type="match status" value="1"/>
</dbReference>
<sequence>MRNRTGIFSSSLRAKITLLACIASFMTALVMSALVYVRTTEVSLNTAIESLGGESRLAALQFRETFRTMQNDATIISQLPPITGIIRSSTNGGIDPADGSTTAEWNHRLATIFTSVMRTHPTYNQIRYIGLADNGRELVRVNRIGDAFETVAETSLQAKSGEDYFEYGAALPPGGVYFSPISYNRENNQVDSARIPTVRGIVPVYSPQGEIFGMIVINANYESLLAGTFRTILLNTDTFIINQAGDYMEYTAEGSISRLEMAGHYTRPAPAFMSRLSFSGGEASFVEPDSVNYFVDLPITDGTGNSSLGIVLSVPRQELMSPVFQTQRQSIALGIFLILLSSIATGLAANHLTKPLRRMSKEIAGARHSQHGLNLPVTANDEIGELARAFQTMTTGLQQGEIKTRSIIDSVVDGLIVIDEFGNIDSYNPACERIFGYEPSEVMGRNLKMLMPPRFRDEHDGYLQAYQRTRTRKIIGIGREVVGQRKDGTTFPMDLSVSEILQNDRPLYCGIVRDISERKQMDIMKDEFISTVNHELRTPLTSIHGALGLLKIKTTGRLDEKSNLLLDLAHDNCERLTVLVNDILDLEKIAAGKIEYQLETVDICQLVRTIVAQNASLAETRGVTLEADCQVDQAQVRLDPCRFNQALVNLLSNAIRHSPADESVAVSVAMSDPRRVRISVADKGEGIPEAFRSKVFDRFAQADSSLTRQEGSSGLGLNITQTLIQAFGGEVSFDTETGRGTVFHFDLPICKSQQEAA</sequence>
<keyword evidence="12" id="KW-0902">Two-component regulatory system</keyword>
<feature type="transmembrane region" description="Helical" evidence="16">
    <location>
        <begin position="331"/>
        <end position="352"/>
    </location>
</feature>
<dbReference type="SMART" id="SM00304">
    <property type="entry name" value="HAMP"/>
    <property type="match status" value="1"/>
</dbReference>
<keyword evidence="5" id="KW-0597">Phosphoprotein</keyword>
<dbReference type="Pfam" id="PF02518">
    <property type="entry name" value="HATPase_c"/>
    <property type="match status" value="1"/>
</dbReference>
<dbReference type="Gene3D" id="3.30.450.20">
    <property type="entry name" value="PAS domain"/>
    <property type="match status" value="2"/>
</dbReference>
<proteinExistence type="predicted"/>
<dbReference type="Gene3D" id="1.10.287.130">
    <property type="match status" value="1"/>
</dbReference>
<evidence type="ECO:0000256" key="13">
    <source>
        <dbReference type="ARBA" id="ARBA00023136"/>
    </source>
</evidence>
<dbReference type="FunFam" id="3.30.450.20:FF:000060">
    <property type="entry name" value="Sensor protein FixL"/>
    <property type="match status" value="1"/>
</dbReference>
<keyword evidence="6" id="KW-0808">Transferase</keyword>
<evidence type="ECO:0000313" key="20">
    <source>
        <dbReference type="EMBL" id="SDM88791.1"/>
    </source>
</evidence>
<evidence type="ECO:0000256" key="6">
    <source>
        <dbReference type="ARBA" id="ARBA00022679"/>
    </source>
</evidence>
<dbReference type="InterPro" id="IPR013767">
    <property type="entry name" value="PAS_fold"/>
</dbReference>
<dbReference type="InterPro" id="IPR003660">
    <property type="entry name" value="HAMP_dom"/>
</dbReference>
<dbReference type="RefSeq" id="WP_091771920.1">
    <property type="nucleotide sequence ID" value="NZ_FNHG01000029.1"/>
</dbReference>
<dbReference type="InterPro" id="IPR000014">
    <property type="entry name" value="PAS"/>
</dbReference>
<evidence type="ECO:0000256" key="16">
    <source>
        <dbReference type="SAM" id="Phobius"/>
    </source>
</evidence>
<dbReference type="GO" id="GO:0000156">
    <property type="term" value="F:phosphorelay response regulator activity"/>
    <property type="evidence" value="ECO:0007669"/>
    <property type="project" value="TreeGrafter"/>
</dbReference>
<dbReference type="PROSITE" id="PS50109">
    <property type="entry name" value="HIS_KIN"/>
    <property type="match status" value="1"/>
</dbReference>
<dbReference type="CDD" id="cd00082">
    <property type="entry name" value="HisKA"/>
    <property type="match status" value="1"/>
</dbReference>
<dbReference type="PANTHER" id="PTHR42878">
    <property type="entry name" value="TWO-COMPONENT HISTIDINE KINASE"/>
    <property type="match status" value="1"/>
</dbReference>
<dbReference type="InterPro" id="IPR004358">
    <property type="entry name" value="Sig_transdc_His_kin-like_C"/>
</dbReference>
<dbReference type="SUPFAM" id="SSF47384">
    <property type="entry name" value="Homodimeric domain of signal transducing histidine kinase"/>
    <property type="match status" value="1"/>
</dbReference>
<dbReference type="InterPro" id="IPR003661">
    <property type="entry name" value="HisK_dim/P_dom"/>
</dbReference>
<feature type="domain" description="HAMP" evidence="19">
    <location>
        <begin position="350"/>
        <end position="402"/>
    </location>
</feature>
<dbReference type="PANTHER" id="PTHR42878:SF7">
    <property type="entry name" value="SENSOR HISTIDINE KINASE GLRK"/>
    <property type="match status" value="1"/>
</dbReference>
<dbReference type="SMART" id="SM00387">
    <property type="entry name" value="HATPase_c"/>
    <property type="match status" value="1"/>
</dbReference>
<evidence type="ECO:0000256" key="1">
    <source>
        <dbReference type="ARBA" id="ARBA00000085"/>
    </source>
</evidence>
<evidence type="ECO:0000256" key="8">
    <source>
        <dbReference type="ARBA" id="ARBA00022741"/>
    </source>
</evidence>
<keyword evidence="8" id="KW-0547">Nucleotide-binding</keyword>
<dbReference type="PRINTS" id="PR00344">
    <property type="entry name" value="BCTRLSENSOR"/>
</dbReference>
<dbReference type="Proteomes" id="UP000199759">
    <property type="component" value="Unassembled WGS sequence"/>
</dbReference>
<dbReference type="SUPFAM" id="SSF158472">
    <property type="entry name" value="HAMP domain-like"/>
    <property type="match status" value="1"/>
</dbReference>
<evidence type="ECO:0000256" key="11">
    <source>
        <dbReference type="ARBA" id="ARBA00022989"/>
    </source>
</evidence>
<evidence type="ECO:0000256" key="2">
    <source>
        <dbReference type="ARBA" id="ARBA00004651"/>
    </source>
</evidence>
<dbReference type="GO" id="GO:0006355">
    <property type="term" value="P:regulation of DNA-templated transcription"/>
    <property type="evidence" value="ECO:0007669"/>
    <property type="project" value="InterPro"/>
</dbReference>
<dbReference type="AlphaFoldDB" id="A0A1G9WX03"/>
<dbReference type="CDD" id="cd06225">
    <property type="entry name" value="HAMP"/>
    <property type="match status" value="1"/>
</dbReference>
<evidence type="ECO:0000259" key="19">
    <source>
        <dbReference type="PROSITE" id="PS50885"/>
    </source>
</evidence>
<dbReference type="SMART" id="SM00388">
    <property type="entry name" value="HisKA"/>
    <property type="match status" value="1"/>
</dbReference>
<evidence type="ECO:0000259" key="17">
    <source>
        <dbReference type="PROSITE" id="PS50109"/>
    </source>
</evidence>
<evidence type="ECO:0000256" key="15">
    <source>
        <dbReference type="ARBA" id="ARBA00070616"/>
    </source>
</evidence>
<keyword evidence="10" id="KW-0067">ATP-binding</keyword>
<comment type="subcellular location">
    <subcellularLocation>
        <location evidence="2">Cell membrane</location>
        <topology evidence="2">Multi-pass membrane protein</topology>
    </subcellularLocation>
</comment>
<dbReference type="InterPro" id="IPR035965">
    <property type="entry name" value="PAS-like_dom_sf"/>
</dbReference>
<evidence type="ECO:0000256" key="10">
    <source>
        <dbReference type="ARBA" id="ARBA00022840"/>
    </source>
</evidence>
<dbReference type="PROSITE" id="PS50885">
    <property type="entry name" value="HAMP"/>
    <property type="match status" value="1"/>
</dbReference>
<dbReference type="Pfam" id="PF00512">
    <property type="entry name" value="HisKA"/>
    <property type="match status" value="1"/>
</dbReference>
<dbReference type="InterPro" id="IPR003594">
    <property type="entry name" value="HATPase_dom"/>
</dbReference>
<dbReference type="OrthoDB" id="9774458at2"/>
<dbReference type="Gene3D" id="6.10.340.10">
    <property type="match status" value="1"/>
</dbReference>
<dbReference type="SUPFAM" id="SSF55785">
    <property type="entry name" value="PYP-like sensor domain (PAS domain)"/>
    <property type="match status" value="1"/>
</dbReference>
<evidence type="ECO:0000256" key="14">
    <source>
        <dbReference type="ARBA" id="ARBA00059827"/>
    </source>
</evidence>
<comment type="catalytic activity">
    <reaction evidence="1">
        <text>ATP + protein L-histidine = ADP + protein N-phospho-L-histidine.</text>
        <dbReference type="EC" id="2.7.13.3"/>
    </reaction>
</comment>
<dbReference type="GO" id="GO:0005524">
    <property type="term" value="F:ATP binding"/>
    <property type="evidence" value="ECO:0007669"/>
    <property type="project" value="UniProtKB-KW"/>
</dbReference>
<dbReference type="InterPro" id="IPR050351">
    <property type="entry name" value="BphY/WalK/GraS-like"/>
</dbReference>
<dbReference type="GO" id="GO:0005886">
    <property type="term" value="C:plasma membrane"/>
    <property type="evidence" value="ECO:0007669"/>
    <property type="project" value="UniProtKB-SubCell"/>
</dbReference>
<dbReference type="SUPFAM" id="SSF55874">
    <property type="entry name" value="ATPase domain of HSP90 chaperone/DNA topoisomerase II/histidine kinase"/>
    <property type="match status" value="1"/>
</dbReference>
<dbReference type="STRING" id="144026.SAMN04488568_12912"/>